<reference evidence="10 11" key="1">
    <citation type="submission" date="2019-02" db="EMBL/GenBank/DDBJ databases">
        <title>Isolation and identification of novel species under the genus Muribaculum.</title>
        <authorList>
            <person name="Miyake S."/>
            <person name="Ding Y."/>
            <person name="Low A."/>
            <person name="Soh M."/>
            <person name="Seedorf H."/>
        </authorList>
    </citation>
    <scope>NUCLEOTIDE SEQUENCE [LARGE SCALE GENOMIC DNA]</scope>
    <source>
        <strain evidence="10 11">TLL-A4</strain>
    </source>
</reference>
<evidence type="ECO:0000256" key="9">
    <source>
        <dbReference type="RuleBase" id="RU361171"/>
    </source>
</evidence>
<evidence type="ECO:0000313" key="10">
    <source>
        <dbReference type="EMBL" id="QCD36135.1"/>
    </source>
</evidence>
<keyword evidence="5 8" id="KW-0456">Lyase</keyword>
<dbReference type="Proteomes" id="UP000297031">
    <property type="component" value="Chromosome"/>
</dbReference>
<evidence type="ECO:0000256" key="2">
    <source>
        <dbReference type="ARBA" id="ARBA00009533"/>
    </source>
</evidence>
<proteinExistence type="inferred from homology"/>
<keyword evidence="11" id="KW-1185">Reference proteome</keyword>
<evidence type="ECO:0000313" key="11">
    <source>
        <dbReference type="Proteomes" id="UP000297031"/>
    </source>
</evidence>
<evidence type="ECO:0000256" key="7">
    <source>
        <dbReference type="PIRSR" id="PIRSR602129-50"/>
    </source>
</evidence>
<evidence type="ECO:0000256" key="3">
    <source>
        <dbReference type="ARBA" id="ARBA00012421"/>
    </source>
</evidence>
<sequence>MVDKDFRYGDAKTDTFGSDAMLQPSPVEKIPDGPTTPEIAYQMVKDETFAQTQPRLNLATFVTTYMDEYATKLMNEAININYIDETEYPRVAVINGKCINIVANLWNSPEQSKWKTGAVAIGSSEACMLGGIAAWIRWRERRQKEGKPFDKPNFVISTGYQIVWEKFAQLWQIEMRTVPLTLEKTTLDPEAAIKLCDENTICVVPIQGVTWTGLNDDVEALDAALDAYNAKTGYDIPIHVDAASGGFILPFLNPEKKWDFRLKWVLSISTSGHKFGLVYPGLGWVVWKDKQYLPDVMSFSVNYLGAEIRQVGLNFSRPAAQILGQYYQFIRLGFEGYKNVQYNSLSVCKYIHEQIAQRAPFVNYSPDVPNPLFAWLMKPEYQKTAKWTLFDLQDKLAQKGWMVPAYTMPANIENIVVMRVVCKQGFSRDMADQLIADIDFAVNELNALEYPTPTRIAMEKNVPLTAKTFNHTGRPAPAAK</sequence>
<dbReference type="SUPFAM" id="SSF53383">
    <property type="entry name" value="PLP-dependent transferases"/>
    <property type="match status" value="1"/>
</dbReference>
<gene>
    <name evidence="10" type="ORF">E7746_09705</name>
</gene>
<dbReference type="KEGG" id="mgod:E7746_09705"/>
<dbReference type="InterPro" id="IPR010107">
    <property type="entry name" value="Glutamate_decarboxylase"/>
</dbReference>
<dbReference type="GO" id="GO:0005829">
    <property type="term" value="C:cytosol"/>
    <property type="evidence" value="ECO:0007669"/>
    <property type="project" value="TreeGrafter"/>
</dbReference>
<organism evidence="10 11">
    <name type="scientific">Muribaculum gordoncarteri</name>
    <dbReference type="NCBI Taxonomy" id="2530390"/>
    <lineage>
        <taxon>Bacteria</taxon>
        <taxon>Pseudomonadati</taxon>
        <taxon>Bacteroidota</taxon>
        <taxon>Bacteroidia</taxon>
        <taxon>Bacteroidales</taxon>
        <taxon>Muribaculaceae</taxon>
        <taxon>Muribaculum</taxon>
    </lineage>
</organism>
<dbReference type="Gene3D" id="3.40.640.10">
    <property type="entry name" value="Type I PLP-dependent aspartate aminotransferase-like (Major domain)"/>
    <property type="match status" value="1"/>
</dbReference>
<dbReference type="FunFam" id="3.90.1150.160:FF:000003">
    <property type="entry name" value="Glutamate decarboxylase"/>
    <property type="match status" value="1"/>
</dbReference>
<evidence type="ECO:0000256" key="5">
    <source>
        <dbReference type="ARBA" id="ARBA00023239"/>
    </source>
</evidence>
<dbReference type="GO" id="GO:0030170">
    <property type="term" value="F:pyridoxal phosphate binding"/>
    <property type="evidence" value="ECO:0007669"/>
    <property type="project" value="InterPro"/>
</dbReference>
<evidence type="ECO:0000256" key="1">
    <source>
        <dbReference type="ARBA" id="ARBA00001933"/>
    </source>
</evidence>
<dbReference type="InterPro" id="IPR002129">
    <property type="entry name" value="PyrdxlP-dep_de-COase"/>
</dbReference>
<name>A0A4P7VP72_9BACT</name>
<comment type="catalytic activity">
    <reaction evidence="6 9">
        <text>L-glutamate + H(+) = 4-aminobutanoate + CO2</text>
        <dbReference type="Rhea" id="RHEA:17785"/>
        <dbReference type="ChEBI" id="CHEBI:15378"/>
        <dbReference type="ChEBI" id="CHEBI:16526"/>
        <dbReference type="ChEBI" id="CHEBI:29985"/>
        <dbReference type="ChEBI" id="CHEBI:59888"/>
        <dbReference type="EC" id="4.1.1.15"/>
    </reaction>
</comment>
<accession>A0A4P7VP72</accession>
<keyword evidence="9" id="KW-0210">Decarboxylase</keyword>
<dbReference type="CDD" id="cd06450">
    <property type="entry name" value="DOPA_deC_like"/>
    <property type="match status" value="1"/>
</dbReference>
<evidence type="ECO:0000256" key="6">
    <source>
        <dbReference type="ARBA" id="ARBA00048868"/>
    </source>
</evidence>
<comment type="similarity">
    <text evidence="2 8">Belongs to the group II decarboxylase family.</text>
</comment>
<dbReference type="GO" id="GO:0004351">
    <property type="term" value="F:glutamate decarboxylase activity"/>
    <property type="evidence" value="ECO:0007669"/>
    <property type="project" value="UniProtKB-EC"/>
</dbReference>
<dbReference type="EC" id="4.1.1.15" evidence="3 9"/>
<dbReference type="EMBL" id="CP039393">
    <property type="protein sequence ID" value="QCD36135.1"/>
    <property type="molecule type" value="Genomic_DNA"/>
</dbReference>
<evidence type="ECO:0000256" key="8">
    <source>
        <dbReference type="RuleBase" id="RU000382"/>
    </source>
</evidence>
<dbReference type="AlphaFoldDB" id="A0A4P7VP72"/>
<dbReference type="Gene3D" id="4.10.280.50">
    <property type="match status" value="1"/>
</dbReference>
<dbReference type="PANTHER" id="PTHR43321:SF3">
    <property type="entry name" value="GLUTAMATE DECARBOXYLASE"/>
    <property type="match status" value="1"/>
</dbReference>
<comment type="cofactor">
    <cofactor evidence="1 7 8">
        <name>pyridoxal 5'-phosphate</name>
        <dbReference type="ChEBI" id="CHEBI:597326"/>
    </cofactor>
</comment>
<dbReference type="PANTHER" id="PTHR43321">
    <property type="entry name" value="GLUTAMATE DECARBOXYLASE"/>
    <property type="match status" value="1"/>
</dbReference>
<dbReference type="NCBIfam" id="TIGR01788">
    <property type="entry name" value="Glu-decarb-GAD"/>
    <property type="match status" value="1"/>
</dbReference>
<dbReference type="OrthoDB" id="9803665at2"/>
<dbReference type="FunFam" id="3.40.640.10:FF:000017">
    <property type="entry name" value="Glutamate decarboxylase"/>
    <property type="match status" value="1"/>
</dbReference>
<dbReference type="Gene3D" id="3.90.1150.160">
    <property type="match status" value="1"/>
</dbReference>
<dbReference type="RefSeq" id="WP_136410673.1">
    <property type="nucleotide sequence ID" value="NZ_CP039393.1"/>
</dbReference>
<feature type="modified residue" description="N6-(pyridoxal phosphate)lysine" evidence="7">
    <location>
        <position position="274"/>
    </location>
</feature>
<protein>
    <recommendedName>
        <fullName evidence="3 9">Glutamate decarboxylase</fullName>
        <ecNumber evidence="3 9">4.1.1.15</ecNumber>
    </recommendedName>
</protein>
<dbReference type="Pfam" id="PF00282">
    <property type="entry name" value="Pyridoxal_deC"/>
    <property type="match status" value="1"/>
</dbReference>
<keyword evidence="4 7" id="KW-0663">Pyridoxal phosphate</keyword>
<dbReference type="InterPro" id="IPR015424">
    <property type="entry name" value="PyrdxlP-dep_Trfase"/>
</dbReference>
<evidence type="ECO:0000256" key="4">
    <source>
        <dbReference type="ARBA" id="ARBA00022898"/>
    </source>
</evidence>
<dbReference type="GO" id="GO:0006538">
    <property type="term" value="P:L-glutamate catabolic process"/>
    <property type="evidence" value="ECO:0007669"/>
    <property type="project" value="TreeGrafter"/>
</dbReference>
<dbReference type="InterPro" id="IPR015421">
    <property type="entry name" value="PyrdxlP-dep_Trfase_major"/>
</dbReference>